<evidence type="ECO:0000313" key="2">
    <source>
        <dbReference type="EMBL" id="PWA62561.1"/>
    </source>
</evidence>
<dbReference type="PROSITE" id="PS50004">
    <property type="entry name" value="C2"/>
    <property type="match status" value="1"/>
</dbReference>
<dbReference type="OrthoDB" id="270970at2759"/>
<sequence>MVGCKKLKDTEWISRQDPYVFLNYWVFITDGDTKPTFQEKFVYSLIQVLRELNIVVWHSNTLQHDDFIGSGRVQLAKVLSFGYDDSFWPLQTKSGSGVVGQGCQVVVSQIMVGREVDFGRIDFAGVKMGHCSWGVLHHIAGAVWIEAPASYVSAGVRVVVVCNSFPCFLLGEYPQVILELECLEVEFYFSLIGFHWHVFVWSYCNCKLEGQVNAESFIASGILKHSTAMTNSNL</sequence>
<dbReference type="CDD" id="cd00030">
    <property type="entry name" value="C2"/>
    <property type="match status" value="1"/>
</dbReference>
<dbReference type="SUPFAM" id="SSF49562">
    <property type="entry name" value="C2 domain (Calcium/lipid-binding domain, CaLB)"/>
    <property type="match status" value="1"/>
</dbReference>
<dbReference type="InterPro" id="IPR000008">
    <property type="entry name" value="C2_dom"/>
</dbReference>
<dbReference type="EMBL" id="PKPP01004842">
    <property type="protein sequence ID" value="PWA62561.1"/>
    <property type="molecule type" value="Genomic_DNA"/>
</dbReference>
<dbReference type="Proteomes" id="UP000245207">
    <property type="component" value="Unassembled WGS sequence"/>
</dbReference>
<proteinExistence type="predicted"/>
<comment type="caution">
    <text evidence="2">The sequence shown here is derived from an EMBL/GenBank/DDBJ whole genome shotgun (WGS) entry which is preliminary data.</text>
</comment>
<organism evidence="2 3">
    <name type="scientific">Artemisia annua</name>
    <name type="common">Sweet wormwood</name>
    <dbReference type="NCBI Taxonomy" id="35608"/>
    <lineage>
        <taxon>Eukaryota</taxon>
        <taxon>Viridiplantae</taxon>
        <taxon>Streptophyta</taxon>
        <taxon>Embryophyta</taxon>
        <taxon>Tracheophyta</taxon>
        <taxon>Spermatophyta</taxon>
        <taxon>Magnoliopsida</taxon>
        <taxon>eudicotyledons</taxon>
        <taxon>Gunneridae</taxon>
        <taxon>Pentapetalae</taxon>
        <taxon>asterids</taxon>
        <taxon>campanulids</taxon>
        <taxon>Asterales</taxon>
        <taxon>Asteraceae</taxon>
        <taxon>Asteroideae</taxon>
        <taxon>Anthemideae</taxon>
        <taxon>Artemisiinae</taxon>
        <taxon>Artemisia</taxon>
    </lineage>
</organism>
<dbReference type="PANTHER" id="PTHR47052">
    <property type="entry name" value="CONSERVED SERINE PROLINE-RICH PROTEIN (AFU_ORTHOLOGUE AFUA_2G01790)"/>
    <property type="match status" value="1"/>
</dbReference>
<dbReference type="AlphaFoldDB" id="A0A2U1MMR9"/>
<dbReference type="InterPro" id="IPR035892">
    <property type="entry name" value="C2_domain_sf"/>
</dbReference>
<protein>
    <submittedName>
        <fullName evidence="2">Elicitor-responsive protein 3</fullName>
    </submittedName>
</protein>
<gene>
    <name evidence="2" type="ORF">CTI12_AA362840</name>
</gene>
<feature type="domain" description="C2" evidence="1">
    <location>
        <begin position="1"/>
        <end position="89"/>
    </location>
</feature>
<dbReference type="STRING" id="35608.A0A2U1MMR9"/>
<dbReference type="PANTHER" id="PTHR47052:SF3">
    <property type="entry name" value="INGRESSION PROTEIN 1"/>
    <property type="match status" value="1"/>
</dbReference>
<dbReference type="Pfam" id="PF00168">
    <property type="entry name" value="C2"/>
    <property type="match status" value="1"/>
</dbReference>
<dbReference type="Gene3D" id="2.60.40.150">
    <property type="entry name" value="C2 domain"/>
    <property type="match status" value="1"/>
</dbReference>
<name>A0A2U1MMR9_ARTAN</name>
<dbReference type="InterPro" id="IPR052981">
    <property type="entry name" value="Ingression_C2_domain"/>
</dbReference>
<evidence type="ECO:0000313" key="3">
    <source>
        <dbReference type="Proteomes" id="UP000245207"/>
    </source>
</evidence>
<reference evidence="2 3" key="1">
    <citation type="journal article" date="2018" name="Mol. Plant">
        <title>The genome of Artemisia annua provides insight into the evolution of Asteraceae family and artemisinin biosynthesis.</title>
        <authorList>
            <person name="Shen Q."/>
            <person name="Zhang L."/>
            <person name="Liao Z."/>
            <person name="Wang S."/>
            <person name="Yan T."/>
            <person name="Shi P."/>
            <person name="Liu M."/>
            <person name="Fu X."/>
            <person name="Pan Q."/>
            <person name="Wang Y."/>
            <person name="Lv Z."/>
            <person name="Lu X."/>
            <person name="Zhang F."/>
            <person name="Jiang W."/>
            <person name="Ma Y."/>
            <person name="Chen M."/>
            <person name="Hao X."/>
            <person name="Li L."/>
            <person name="Tang Y."/>
            <person name="Lv G."/>
            <person name="Zhou Y."/>
            <person name="Sun X."/>
            <person name="Brodelius P.E."/>
            <person name="Rose J.K.C."/>
            <person name="Tang K."/>
        </authorList>
    </citation>
    <scope>NUCLEOTIDE SEQUENCE [LARGE SCALE GENOMIC DNA]</scope>
    <source>
        <strain evidence="3">cv. Huhao1</strain>
        <tissue evidence="2">Leaf</tissue>
    </source>
</reference>
<keyword evidence="3" id="KW-1185">Reference proteome</keyword>
<evidence type="ECO:0000259" key="1">
    <source>
        <dbReference type="PROSITE" id="PS50004"/>
    </source>
</evidence>
<accession>A0A2U1MMR9</accession>